<dbReference type="VEuPathDB" id="AmoebaDB:NF0058990"/>
<evidence type="ECO:0000313" key="4">
    <source>
        <dbReference type="Proteomes" id="UP000444721"/>
    </source>
</evidence>
<dbReference type="Pfam" id="PF00786">
    <property type="entry name" value="PBD"/>
    <property type="match status" value="1"/>
</dbReference>
<sequence length="553" mass="60793">MNKELYAPLDVHEVLAATKGLSVEANIVVTLYECLQHESEWTYTGKWGVLYFGKDMINNTFQLMMLSVESKQLIWSHECYEKFQMDVLNDHFISFESDDRIIGLNLEMNSTTSASKFVSIVNGRTNSSSSSCAGSSRSSSQENISSSNGSSSNLSPTTKQQQPKKAKGNDEARTSSVFGGFGSMFKKGMDTVGSMFKKKEEKGAGDQQDQDLRRPLRESIRIGEVKNFKNVAHVGINQDTGKFEMTGLPPELMEMMGGLGLSPEQAEDPETQKKLVKYMHKYERKVAKERMMEEQYQMAQEQQHQMEEPSTLIPPPPPIYGESDPSDSVPLTVLTPSYDADDSYVSIPPPPPLPQGQGNVPPPPPLVKNQASIPPPPPPPPLNGTSTTASIPPPPPLIQEKAISLQGNIPPPPYQATPPPPPIIESDGSFDNETSSNIPPPPPTMINAGSVPPPPPLIHSSENSAGHPTTRPNRPVSVVVTEEKKPELPSKPADFLAEIKTFARDSLKNSPPPDITKFTPQEKEGFKKYLMDKFSKARLHEVSDSESESDDDW</sequence>
<evidence type="ECO:0000313" key="3">
    <source>
        <dbReference type="EMBL" id="KAF0975785.1"/>
    </source>
</evidence>
<dbReference type="VEuPathDB" id="AmoebaDB:FDP41_005112"/>
<evidence type="ECO:0000259" key="2">
    <source>
        <dbReference type="PROSITE" id="PS50229"/>
    </source>
</evidence>
<dbReference type="InterPro" id="IPR011993">
    <property type="entry name" value="PH-like_dom_sf"/>
</dbReference>
<dbReference type="RefSeq" id="XP_044560498.1">
    <property type="nucleotide sequence ID" value="XM_044708602.1"/>
</dbReference>
<dbReference type="PROSITE" id="PS50229">
    <property type="entry name" value="WH1"/>
    <property type="match status" value="1"/>
</dbReference>
<feature type="compositionally biased region" description="Pro residues" evidence="1">
    <location>
        <begin position="347"/>
        <end position="366"/>
    </location>
</feature>
<dbReference type="VEuPathDB" id="AmoebaDB:NfTy_051700"/>
<dbReference type="Gene3D" id="2.30.29.30">
    <property type="entry name" value="Pleckstrin-homology domain (PH domain)/Phosphotyrosine-binding domain (PTB)"/>
    <property type="match status" value="1"/>
</dbReference>
<organism evidence="3 4">
    <name type="scientific">Naegleria fowleri</name>
    <name type="common">Brain eating amoeba</name>
    <dbReference type="NCBI Taxonomy" id="5763"/>
    <lineage>
        <taxon>Eukaryota</taxon>
        <taxon>Discoba</taxon>
        <taxon>Heterolobosea</taxon>
        <taxon>Tetramitia</taxon>
        <taxon>Eutetramitia</taxon>
        <taxon>Vahlkampfiidae</taxon>
        <taxon>Naegleria</taxon>
    </lineage>
</organism>
<feature type="region of interest" description="Disordered" evidence="1">
    <location>
        <begin position="292"/>
        <end position="492"/>
    </location>
</feature>
<evidence type="ECO:0000256" key="1">
    <source>
        <dbReference type="SAM" id="MobiDB-lite"/>
    </source>
</evidence>
<dbReference type="GeneID" id="68112330"/>
<dbReference type="OMA" id="NGRMRST"/>
<dbReference type="Pfam" id="PF00568">
    <property type="entry name" value="WH1"/>
    <property type="match status" value="1"/>
</dbReference>
<keyword evidence="4" id="KW-1185">Reference proteome</keyword>
<name>A0A6A5BQR0_NAEFO</name>
<dbReference type="InterPro" id="IPR036936">
    <property type="entry name" value="CRIB_dom_sf"/>
</dbReference>
<gene>
    <name evidence="3" type="ORF">FDP41_005112</name>
</gene>
<comment type="caution">
    <text evidence="3">The sequence shown here is derived from an EMBL/GenBank/DDBJ whole genome shotgun (WGS) entry which is preliminary data.</text>
</comment>
<dbReference type="SUPFAM" id="SSF50729">
    <property type="entry name" value="PH domain-like"/>
    <property type="match status" value="1"/>
</dbReference>
<feature type="region of interest" description="Disordered" evidence="1">
    <location>
        <begin position="124"/>
        <end position="177"/>
    </location>
</feature>
<feature type="compositionally biased region" description="Polar residues" evidence="1">
    <location>
        <begin position="460"/>
        <end position="472"/>
    </location>
</feature>
<feature type="compositionally biased region" description="Pro residues" evidence="1">
    <location>
        <begin position="373"/>
        <end position="382"/>
    </location>
</feature>
<accession>A0A6A5BQR0</accession>
<dbReference type="Proteomes" id="UP000444721">
    <property type="component" value="Unassembled WGS sequence"/>
</dbReference>
<dbReference type="Gene3D" id="3.90.810.10">
    <property type="entry name" value="CRIB domain"/>
    <property type="match status" value="1"/>
</dbReference>
<feature type="compositionally biased region" description="Low complexity" evidence="1">
    <location>
        <begin position="294"/>
        <end position="303"/>
    </location>
</feature>
<dbReference type="OrthoDB" id="8963340at2759"/>
<feature type="compositionally biased region" description="Low complexity" evidence="1">
    <location>
        <begin position="127"/>
        <end position="163"/>
    </location>
</feature>
<reference evidence="3 4" key="1">
    <citation type="journal article" date="2019" name="Sci. Rep.">
        <title>Nanopore sequencing improves the draft genome of the human pathogenic amoeba Naegleria fowleri.</title>
        <authorList>
            <person name="Liechti N."/>
            <person name="Schurch N."/>
            <person name="Bruggmann R."/>
            <person name="Wittwer M."/>
        </authorList>
    </citation>
    <scope>NUCLEOTIDE SEQUENCE [LARGE SCALE GENOMIC DNA]</scope>
    <source>
        <strain evidence="3 4">ATCC 30894</strain>
    </source>
</reference>
<dbReference type="AlphaFoldDB" id="A0A6A5BQR0"/>
<feature type="compositionally biased region" description="Pro residues" evidence="1">
    <location>
        <begin position="409"/>
        <end position="423"/>
    </location>
</feature>
<protein>
    <recommendedName>
        <fullName evidence="2">WH1 domain-containing protein</fullName>
    </recommendedName>
</protein>
<dbReference type="InterPro" id="IPR000095">
    <property type="entry name" value="CRIB_dom"/>
</dbReference>
<proteinExistence type="predicted"/>
<dbReference type="InterPro" id="IPR000697">
    <property type="entry name" value="WH1/EVH1_dom"/>
</dbReference>
<feature type="domain" description="WH1" evidence="2">
    <location>
        <begin position="16"/>
        <end position="128"/>
    </location>
</feature>
<dbReference type="EMBL" id="VFQX01000043">
    <property type="protein sequence ID" value="KAF0975785.1"/>
    <property type="molecule type" value="Genomic_DNA"/>
</dbReference>